<dbReference type="Pfam" id="PF14490">
    <property type="entry name" value="HHH_RecD2"/>
    <property type="match status" value="1"/>
</dbReference>
<keyword evidence="1 3" id="KW-0547">Nucleotide-binding</keyword>
<dbReference type="SUPFAM" id="SSF47781">
    <property type="entry name" value="RuvA domain 2-like"/>
    <property type="match status" value="1"/>
</dbReference>
<feature type="domain" description="UvrD-like helicase C-terminal" evidence="4">
    <location>
        <begin position="635"/>
        <end position="683"/>
    </location>
</feature>
<accession>A0A1E7YTQ2</accession>
<feature type="domain" description="ATP-dependent RecD2 DNA helicase OB-fold" evidence="7">
    <location>
        <begin position="5"/>
        <end position="79"/>
    </location>
</feature>
<evidence type="ECO:0000259" key="6">
    <source>
        <dbReference type="Pfam" id="PF18335"/>
    </source>
</evidence>
<protein>
    <recommendedName>
        <fullName evidence="3">ATP-dependent RecD2 DNA helicase</fullName>
        <ecNumber evidence="3">5.6.2.3</ecNumber>
    </recommendedName>
    <alternativeName>
        <fullName evidence="3">DNA 5'-3' helicase subunit RecD2</fullName>
    </alternativeName>
</protein>
<comment type="catalytic activity">
    <reaction evidence="3">
        <text>ATP + H2O = ADP + phosphate + H(+)</text>
        <dbReference type="Rhea" id="RHEA:13065"/>
        <dbReference type="ChEBI" id="CHEBI:15377"/>
        <dbReference type="ChEBI" id="CHEBI:15378"/>
        <dbReference type="ChEBI" id="CHEBI:30616"/>
        <dbReference type="ChEBI" id="CHEBI:43474"/>
        <dbReference type="ChEBI" id="CHEBI:456216"/>
        <dbReference type="EC" id="5.6.2.3"/>
    </reaction>
</comment>
<comment type="function">
    <text evidence="3">DNA-dependent ATPase and ATP-dependent 5'-3' DNA helicase. Has no activity on blunt DNA or DNA with 3'-overhangs, requires at least 10 bases of 5'-ssDNA for helicase activity.</text>
</comment>
<dbReference type="GO" id="GO:0017116">
    <property type="term" value="F:single-stranded DNA helicase activity"/>
    <property type="evidence" value="ECO:0007669"/>
    <property type="project" value="TreeGrafter"/>
</dbReference>
<dbReference type="InterPro" id="IPR050534">
    <property type="entry name" value="Coronavir_polyprotein_1ab"/>
</dbReference>
<dbReference type="GO" id="GO:0016887">
    <property type="term" value="F:ATP hydrolysis activity"/>
    <property type="evidence" value="ECO:0007669"/>
    <property type="project" value="RHEA"/>
</dbReference>
<keyword evidence="3" id="KW-0238">DNA-binding</keyword>
<comment type="caution">
    <text evidence="8">The sequence shown here is derived from an EMBL/GenBank/DDBJ whole genome shotgun (WGS) entry which is preliminary data.</text>
</comment>
<dbReference type="InterPro" id="IPR010994">
    <property type="entry name" value="RuvA_2-like"/>
</dbReference>
<dbReference type="InterPro" id="IPR055446">
    <property type="entry name" value="RecD2_N_OB"/>
</dbReference>
<reference evidence="8 9" key="1">
    <citation type="submission" date="2016-06" db="EMBL/GenBank/DDBJ databases">
        <title>Gene turnover analysis identifies the evolutionary adaptation of the extremophile Acidithiobacillus caldus.</title>
        <authorList>
            <person name="Zhang X."/>
        </authorList>
    </citation>
    <scope>NUCLEOTIDE SEQUENCE [LARGE SCALE GENOMIC DNA]</scope>
    <source>
        <strain evidence="8 9">S1</strain>
    </source>
</reference>
<dbReference type="NCBIfam" id="TIGR01448">
    <property type="entry name" value="recD_rel"/>
    <property type="match status" value="1"/>
</dbReference>
<feature type="domain" description="ATP-dependent RecD2 DNA helicase SH3" evidence="6">
    <location>
        <begin position="556"/>
        <end position="617"/>
    </location>
</feature>
<gene>
    <name evidence="3" type="primary">recD2</name>
    <name evidence="8" type="ORF">BAE30_11530</name>
</gene>
<dbReference type="Pfam" id="PF18335">
    <property type="entry name" value="SH3_13"/>
    <property type="match status" value="1"/>
</dbReference>
<dbReference type="GO" id="GO:0003677">
    <property type="term" value="F:DNA binding"/>
    <property type="evidence" value="ECO:0007669"/>
    <property type="project" value="UniProtKB-UniRule"/>
</dbReference>
<feature type="binding site" evidence="3">
    <location>
        <begin position="346"/>
        <end position="350"/>
    </location>
    <ligand>
        <name>ATP</name>
        <dbReference type="ChEBI" id="CHEBI:30616"/>
    </ligand>
</feature>
<dbReference type="GO" id="GO:0009338">
    <property type="term" value="C:exodeoxyribonuclease V complex"/>
    <property type="evidence" value="ECO:0007669"/>
    <property type="project" value="TreeGrafter"/>
</dbReference>
<evidence type="ECO:0000313" key="9">
    <source>
        <dbReference type="Proteomes" id="UP000175707"/>
    </source>
</evidence>
<dbReference type="Proteomes" id="UP000175707">
    <property type="component" value="Unassembled WGS sequence"/>
</dbReference>
<dbReference type="GO" id="GO:0006310">
    <property type="term" value="P:DNA recombination"/>
    <property type="evidence" value="ECO:0007669"/>
    <property type="project" value="InterPro"/>
</dbReference>
<evidence type="ECO:0000259" key="7">
    <source>
        <dbReference type="Pfam" id="PF23139"/>
    </source>
</evidence>
<name>A0A1E7YTQ2_9PROT</name>
<dbReference type="Gene3D" id="2.30.30.940">
    <property type="match status" value="1"/>
</dbReference>
<keyword evidence="3" id="KW-0347">Helicase</keyword>
<evidence type="ECO:0000256" key="3">
    <source>
        <dbReference type="HAMAP-Rule" id="MF_01488"/>
    </source>
</evidence>
<proteinExistence type="inferred from homology"/>
<evidence type="ECO:0000256" key="2">
    <source>
        <dbReference type="ARBA" id="ARBA00022840"/>
    </source>
</evidence>
<dbReference type="Gene3D" id="3.40.50.300">
    <property type="entry name" value="P-loop containing nucleotide triphosphate hydrolases"/>
    <property type="match status" value="2"/>
</dbReference>
<dbReference type="Pfam" id="PF13604">
    <property type="entry name" value="AAA_30"/>
    <property type="match status" value="1"/>
</dbReference>
<sequence>MATQTQLCGTVTKLIWSAKDSAFRILEVSTDKGRDRKTVLGDWQNARVGARIEAYGEWQKRKGTGELQFRARYLQEAIPEDASGLLAWLKSGAVKGIGKVTAQKLVDHFGEKLPRVLDEDPEQIAACGIRPKQREKIRNGWAAAQATRIIMQFLRKVGIGPERSQAVWKHFSRYSWVGNQPQVLVGRLSDNPYMLTDVAGIGFVQADQAAGKLGLSADSNDRIDAGIRHVITQNTDDGHVWISFDDLLAKALDLLGVQEEHIVERVLALQEAAQIVVRPGIDSQRISTRRLAWIERHLALEIQRLNVPARAIPGRYPSGFVPDPDQRKALEIVLRSGFSVLTGGPGMGKTTLIRACVLSAQAAGLRLVLCAPTGRAAKRMEEATGHPASTIHRAIEWRGGIDPGRNSQNPLEADWVIVDEVSMLDQDIALRLLQAVKTGARVLFVGDPDQLPSVGPGNVLGDILESGVVPAARLTKIFRQGEGSGIPVLARSILQGTRVDFAGLNGCAYLDIEALPESEDRFEAVMAAIRAFTEQTGERVQVLSPMRSGPLGTNALNTALREFYNPDRGQDHWKWFRVGDLVIQTKNNYDLGVFNGDMGEIVGFEREDDDVTMLVSFDGHVVRYEEPEDAAALEYAWALTVHKSQGGQFPAVCVLATTSHFVMLKRNLLYTGVTRAEKHLLMISGSRAQRLIRRETGILHRETMLADILKDHGERYGRTEEAPSPYSRRAAG</sequence>
<evidence type="ECO:0000259" key="5">
    <source>
        <dbReference type="Pfam" id="PF14490"/>
    </source>
</evidence>
<dbReference type="PANTHER" id="PTHR43788">
    <property type="entry name" value="DNA2/NAM7 HELICASE FAMILY MEMBER"/>
    <property type="match status" value="1"/>
</dbReference>
<dbReference type="SUPFAM" id="SSF52540">
    <property type="entry name" value="P-loop containing nucleoside triphosphate hydrolases"/>
    <property type="match status" value="2"/>
</dbReference>
<dbReference type="GO" id="GO:0005524">
    <property type="term" value="F:ATP binding"/>
    <property type="evidence" value="ECO:0007669"/>
    <property type="project" value="UniProtKB-UniRule"/>
</dbReference>
<comment type="similarity">
    <text evidence="3">Belongs to the RecD family. RecD2 subfamily.</text>
</comment>
<dbReference type="Pfam" id="PF13538">
    <property type="entry name" value="UvrD_C_2"/>
    <property type="match status" value="1"/>
</dbReference>
<dbReference type="GO" id="GO:0043139">
    <property type="term" value="F:5'-3' DNA helicase activity"/>
    <property type="evidence" value="ECO:0007669"/>
    <property type="project" value="UniProtKB-UniRule"/>
</dbReference>
<dbReference type="CDD" id="cd18809">
    <property type="entry name" value="SF1_C_RecD"/>
    <property type="match status" value="1"/>
</dbReference>
<evidence type="ECO:0000259" key="4">
    <source>
        <dbReference type="Pfam" id="PF13538"/>
    </source>
</evidence>
<dbReference type="AlphaFoldDB" id="A0A1E7YTQ2"/>
<feature type="domain" description="ATP-dependent RecD2 DNA helicase-like helix-hairpin-helix" evidence="5">
    <location>
        <begin position="145"/>
        <end position="240"/>
    </location>
</feature>
<dbReference type="EC" id="5.6.2.3" evidence="3"/>
<dbReference type="Gene3D" id="1.10.10.2220">
    <property type="match status" value="1"/>
</dbReference>
<keyword evidence="3" id="KW-0413">Isomerase</keyword>
<keyword evidence="3" id="KW-0378">Hydrolase</keyword>
<evidence type="ECO:0000256" key="1">
    <source>
        <dbReference type="ARBA" id="ARBA00022741"/>
    </source>
</evidence>
<organism evidence="8 9">
    <name type="scientific">Acidithiobacillus caldus</name>
    <dbReference type="NCBI Taxonomy" id="33059"/>
    <lineage>
        <taxon>Bacteria</taxon>
        <taxon>Pseudomonadati</taxon>
        <taxon>Pseudomonadota</taxon>
        <taxon>Acidithiobacillia</taxon>
        <taxon>Acidithiobacillales</taxon>
        <taxon>Acidithiobacillaceae</taxon>
        <taxon>Acidithiobacillus</taxon>
    </lineage>
</organism>
<dbReference type="InterPro" id="IPR027785">
    <property type="entry name" value="UvrD-like_helicase_C"/>
</dbReference>
<dbReference type="EMBL" id="LZYH01000747">
    <property type="protein sequence ID" value="OFC54144.1"/>
    <property type="molecule type" value="Genomic_DNA"/>
</dbReference>
<dbReference type="Pfam" id="PF23139">
    <property type="entry name" value="OB_YrrC"/>
    <property type="match status" value="1"/>
</dbReference>
<dbReference type="HAMAP" id="MF_01488">
    <property type="entry name" value="RecD2"/>
    <property type="match status" value="1"/>
</dbReference>
<dbReference type="InterPro" id="IPR027417">
    <property type="entry name" value="P-loop_NTPase"/>
</dbReference>
<evidence type="ECO:0000313" key="8">
    <source>
        <dbReference type="EMBL" id="OFC54144.1"/>
    </source>
</evidence>
<dbReference type="Gene3D" id="1.10.150.20">
    <property type="entry name" value="5' to 3' exonuclease, C-terminal subdomain"/>
    <property type="match status" value="1"/>
</dbReference>
<dbReference type="InterPro" id="IPR006345">
    <property type="entry name" value="RecD2"/>
</dbReference>
<dbReference type="PANTHER" id="PTHR43788:SF6">
    <property type="entry name" value="DNA HELICASE B"/>
    <property type="match status" value="1"/>
</dbReference>
<dbReference type="InterPro" id="IPR041451">
    <property type="entry name" value="RecD2_SH13"/>
</dbReference>
<dbReference type="InterPro" id="IPR029493">
    <property type="entry name" value="RecD2-like_HHH"/>
</dbReference>
<dbReference type="CDD" id="cd17933">
    <property type="entry name" value="DEXSc_RecD-like"/>
    <property type="match status" value="1"/>
</dbReference>
<keyword evidence="2 3" id="KW-0067">ATP-binding</keyword>